<dbReference type="EMBL" id="JAPQKO010000005">
    <property type="protein sequence ID" value="KAJ5162302.1"/>
    <property type="molecule type" value="Genomic_DNA"/>
</dbReference>
<comment type="caution">
    <text evidence="3">The sequence shown here is derived from an EMBL/GenBank/DDBJ whole genome shotgun (WGS) entry which is preliminary data.</text>
</comment>
<feature type="domain" description="Glutathione S-transferase UstS-like C-terminal" evidence="2">
    <location>
        <begin position="124"/>
        <end position="251"/>
    </location>
</feature>
<dbReference type="InterPro" id="IPR036249">
    <property type="entry name" value="Thioredoxin-like_sf"/>
</dbReference>
<sequence>MSDKPIHLFDITSTFTGPAKSWSPNTLKVRAVLNFKKIPYTQSWVSYPDIAPLLKSLDVPPNAEGKPYTLPAIVHKASISTNAHGAMMDSFPIIQHLETLYPSPPLFPSGDASYALLLAIGKIASVMAPAFRQLIIPRVPEGLDPRGAEYFIRTRTEAFGKPLADVRPKDREAIEALWADVEREAGALLDIYKGREGKKGPFVEGETPGYTDLVLATQIAFFERYDWEFFERFVALGDGQFRALYEACLPWVEGQGEEIEWPIPQ</sequence>
<dbReference type="Gene3D" id="1.20.1050.10">
    <property type="match status" value="1"/>
</dbReference>
<feature type="domain" description="GST N-terminal" evidence="1">
    <location>
        <begin position="23"/>
        <end position="105"/>
    </location>
</feature>
<dbReference type="Proteomes" id="UP001146351">
    <property type="component" value="Unassembled WGS sequence"/>
</dbReference>
<dbReference type="AlphaFoldDB" id="A0A9W9LL36"/>
<dbReference type="Gene3D" id="3.40.30.10">
    <property type="entry name" value="Glutaredoxin"/>
    <property type="match status" value="1"/>
</dbReference>
<dbReference type="InterPro" id="IPR004045">
    <property type="entry name" value="Glutathione_S-Trfase_N"/>
</dbReference>
<dbReference type="OrthoDB" id="4951845at2759"/>
<evidence type="ECO:0000259" key="1">
    <source>
        <dbReference type="Pfam" id="PF13417"/>
    </source>
</evidence>
<evidence type="ECO:0000259" key="2">
    <source>
        <dbReference type="Pfam" id="PF22041"/>
    </source>
</evidence>
<keyword evidence="4" id="KW-1185">Reference proteome</keyword>
<dbReference type="InterPro" id="IPR054416">
    <property type="entry name" value="GST_UstS-like_C"/>
</dbReference>
<dbReference type="SUPFAM" id="SSF47616">
    <property type="entry name" value="GST C-terminal domain-like"/>
    <property type="match status" value="1"/>
</dbReference>
<dbReference type="Pfam" id="PF13417">
    <property type="entry name" value="GST_N_3"/>
    <property type="match status" value="1"/>
</dbReference>
<gene>
    <name evidence="3" type="ORF">N7492_007694</name>
</gene>
<organism evidence="3 4">
    <name type="scientific">Penicillium capsulatum</name>
    <dbReference type="NCBI Taxonomy" id="69766"/>
    <lineage>
        <taxon>Eukaryota</taxon>
        <taxon>Fungi</taxon>
        <taxon>Dikarya</taxon>
        <taxon>Ascomycota</taxon>
        <taxon>Pezizomycotina</taxon>
        <taxon>Eurotiomycetes</taxon>
        <taxon>Eurotiomycetidae</taxon>
        <taxon>Eurotiales</taxon>
        <taxon>Aspergillaceae</taxon>
        <taxon>Penicillium</taxon>
    </lineage>
</organism>
<accession>A0A9W9LL36</accession>
<dbReference type="InterPro" id="IPR036282">
    <property type="entry name" value="Glutathione-S-Trfase_C_sf"/>
</dbReference>
<reference evidence="3" key="1">
    <citation type="submission" date="2022-11" db="EMBL/GenBank/DDBJ databases">
        <authorList>
            <person name="Petersen C."/>
        </authorList>
    </citation>
    <scope>NUCLEOTIDE SEQUENCE</scope>
    <source>
        <strain evidence="3">IBT 21917</strain>
    </source>
</reference>
<proteinExistence type="predicted"/>
<name>A0A9W9LL36_9EURO</name>
<evidence type="ECO:0000313" key="3">
    <source>
        <dbReference type="EMBL" id="KAJ5162302.1"/>
    </source>
</evidence>
<dbReference type="SUPFAM" id="SSF52833">
    <property type="entry name" value="Thioredoxin-like"/>
    <property type="match status" value="1"/>
</dbReference>
<evidence type="ECO:0008006" key="5">
    <source>
        <dbReference type="Google" id="ProtNLM"/>
    </source>
</evidence>
<reference evidence="3" key="2">
    <citation type="journal article" date="2023" name="IMA Fungus">
        <title>Comparative genomic study of the Penicillium genus elucidates a diverse pangenome and 15 lateral gene transfer events.</title>
        <authorList>
            <person name="Petersen C."/>
            <person name="Sorensen T."/>
            <person name="Nielsen M.R."/>
            <person name="Sondergaard T.E."/>
            <person name="Sorensen J.L."/>
            <person name="Fitzpatrick D.A."/>
            <person name="Frisvad J.C."/>
            <person name="Nielsen K.L."/>
        </authorList>
    </citation>
    <scope>NUCLEOTIDE SEQUENCE</scope>
    <source>
        <strain evidence="3">IBT 21917</strain>
    </source>
</reference>
<dbReference type="Pfam" id="PF22041">
    <property type="entry name" value="GST_C_7"/>
    <property type="match status" value="1"/>
</dbReference>
<protein>
    <recommendedName>
        <fullName evidence="5">GST N-terminal domain-containing protein</fullName>
    </recommendedName>
</protein>
<evidence type="ECO:0000313" key="4">
    <source>
        <dbReference type="Proteomes" id="UP001146351"/>
    </source>
</evidence>